<reference evidence="1 2" key="1">
    <citation type="journal article" date="2016" name="Nat. Commun.">
        <title>Thousands of microbial genomes shed light on interconnected biogeochemical processes in an aquifer system.</title>
        <authorList>
            <person name="Anantharaman K."/>
            <person name="Brown C.T."/>
            <person name="Hug L.A."/>
            <person name="Sharon I."/>
            <person name="Castelle C.J."/>
            <person name="Probst A.J."/>
            <person name="Thomas B.C."/>
            <person name="Singh A."/>
            <person name="Wilkins M.J."/>
            <person name="Karaoz U."/>
            <person name="Brodie E.L."/>
            <person name="Williams K.H."/>
            <person name="Hubbard S.S."/>
            <person name="Banfield J.F."/>
        </authorList>
    </citation>
    <scope>NUCLEOTIDE SEQUENCE [LARGE SCALE GENOMIC DNA]</scope>
</reference>
<protein>
    <recommendedName>
        <fullName evidence="3">Methyltransferase type 11 domain-containing protein</fullName>
    </recommendedName>
</protein>
<gene>
    <name evidence="1" type="ORF">A2242_04580</name>
</gene>
<proteinExistence type="predicted"/>
<dbReference type="Proteomes" id="UP000178925">
    <property type="component" value="Unassembled WGS sequence"/>
</dbReference>
<dbReference type="STRING" id="1797995.A2242_04580"/>
<name>A0A1F5SKW3_9BACT</name>
<organism evidence="1 2">
    <name type="scientific">Candidatus Falkowbacteria bacterium RIFOXYA2_FULL_47_9</name>
    <dbReference type="NCBI Taxonomy" id="1797995"/>
    <lineage>
        <taxon>Bacteria</taxon>
        <taxon>Candidatus Falkowiibacteriota</taxon>
    </lineage>
</organism>
<dbReference type="CDD" id="cd02440">
    <property type="entry name" value="AdoMet_MTases"/>
    <property type="match status" value="1"/>
</dbReference>
<evidence type="ECO:0000313" key="2">
    <source>
        <dbReference type="Proteomes" id="UP000178925"/>
    </source>
</evidence>
<evidence type="ECO:0008006" key="3">
    <source>
        <dbReference type="Google" id="ProtNLM"/>
    </source>
</evidence>
<dbReference type="PANTHER" id="PTHR43464:SF23">
    <property type="entry name" value="JUVENILE HORMONE ACID O-METHYLTRANSFERASE"/>
    <property type="match status" value="1"/>
</dbReference>
<dbReference type="Pfam" id="PF13489">
    <property type="entry name" value="Methyltransf_23"/>
    <property type="match status" value="1"/>
</dbReference>
<comment type="caution">
    <text evidence="1">The sequence shown here is derived from an EMBL/GenBank/DDBJ whole genome shotgun (WGS) entry which is preliminary data.</text>
</comment>
<dbReference type="InterPro" id="IPR029063">
    <property type="entry name" value="SAM-dependent_MTases_sf"/>
</dbReference>
<dbReference type="SUPFAM" id="SSF53335">
    <property type="entry name" value="S-adenosyl-L-methionine-dependent methyltransferases"/>
    <property type="match status" value="1"/>
</dbReference>
<sequence>MTNTQALQQAYALLAPYSDKQRWEFNNNLVHLRFITRYIPKTAGILDVGCGIGILDMALALLGYKVAGIDKYVFKDNNSFSIDDINGLRRIWDAQGLAIQPQDILRDDIAERYGAVISIATIEHQKDPKKFLENIQRAVRPGGLVYIATPNLSHLLNRVRFCFGRSPLSAHLKQWFARGEDFAGHWREYTLAELAGMMRWLDFEIIAARNLQSLRPRVTAASPRSWYVNFFRLCAYALPGARDTNIIIARKKETYGK</sequence>
<dbReference type="AlphaFoldDB" id="A0A1F5SKW3"/>
<dbReference type="Gene3D" id="3.40.50.150">
    <property type="entry name" value="Vaccinia Virus protein VP39"/>
    <property type="match status" value="1"/>
</dbReference>
<dbReference type="PANTHER" id="PTHR43464">
    <property type="entry name" value="METHYLTRANSFERASE"/>
    <property type="match status" value="1"/>
</dbReference>
<evidence type="ECO:0000313" key="1">
    <source>
        <dbReference type="EMBL" id="OGF27368.1"/>
    </source>
</evidence>
<dbReference type="GO" id="GO:0010420">
    <property type="term" value="F:polyprenyldihydroxybenzoate methyltransferase activity"/>
    <property type="evidence" value="ECO:0007669"/>
    <property type="project" value="TreeGrafter"/>
</dbReference>
<accession>A0A1F5SKW3</accession>
<dbReference type="EMBL" id="MFGC01000025">
    <property type="protein sequence ID" value="OGF27368.1"/>
    <property type="molecule type" value="Genomic_DNA"/>
</dbReference>